<keyword evidence="5" id="KW-0720">Serine protease</keyword>
<sequence length="224" mass="25155">MPVGIPKLVFQPTEDDDPRWVDLYNRLYRDRFLFLGTTITARASNTLCGLLVFLSLEDPDQDQNLYINSLGGLIMPGLAIVDAVIGVKAPVRTYCIGLCASMASMILSAGEGSKRLAFPNARVMIHSPYMGMIDDELGDVTWEAHLFIEIAEILMTIYLKLTGRPRWLLLDEMGRDHFMSPDEATVFGLIDGIYNRNRRLLDGIYSGKSTPRKIRKITDAPKKE</sequence>
<dbReference type="AlphaFoldDB" id="V9P7Y4"/>
<dbReference type="EMBL" id="KF240616">
    <property type="protein sequence ID" value="AGV02932.1"/>
    <property type="molecule type" value="Genomic_DNA"/>
</dbReference>
<dbReference type="Gene3D" id="3.90.226.10">
    <property type="entry name" value="2-enoyl-CoA Hydratase, Chain A, domain 1"/>
    <property type="match status" value="1"/>
</dbReference>
<organism evidence="8">
    <name type="scientific">Hypseocharis bilobata</name>
    <dbReference type="NCBI Taxonomy" id="253189"/>
    <lineage>
        <taxon>Eukaryota</taxon>
        <taxon>Viridiplantae</taxon>
        <taxon>Streptophyta</taxon>
        <taxon>Embryophyta</taxon>
        <taxon>Tracheophyta</taxon>
        <taxon>Spermatophyta</taxon>
        <taxon>Magnoliopsida</taxon>
        <taxon>eudicotyledons</taxon>
        <taxon>Gunneridae</taxon>
        <taxon>Pentapetalae</taxon>
        <taxon>rosids</taxon>
        <taxon>malvids</taxon>
        <taxon>Geraniales</taxon>
        <taxon>Geraniaceae</taxon>
        <taxon>Hypseocharis</taxon>
    </lineage>
</organism>
<evidence type="ECO:0000256" key="4">
    <source>
        <dbReference type="ARBA" id="ARBA00022801"/>
    </source>
</evidence>
<geneLocation type="chloroplast" evidence="8"/>
<keyword evidence="3 8" id="KW-0645">Protease</keyword>
<comment type="similarity">
    <text evidence="1 6">Belongs to the peptidase S14 family.</text>
</comment>
<evidence type="ECO:0000256" key="3">
    <source>
        <dbReference type="ARBA" id="ARBA00022670"/>
    </source>
</evidence>
<feature type="transmembrane region" description="Helical" evidence="7">
    <location>
        <begin position="65"/>
        <end position="85"/>
    </location>
</feature>
<dbReference type="GO" id="GO:0009532">
    <property type="term" value="C:plastid stroma"/>
    <property type="evidence" value="ECO:0007669"/>
    <property type="project" value="UniProtKB-ARBA"/>
</dbReference>
<dbReference type="GO" id="GO:0009368">
    <property type="term" value="C:endopeptidase Clp complex"/>
    <property type="evidence" value="ECO:0007669"/>
    <property type="project" value="TreeGrafter"/>
</dbReference>
<dbReference type="Pfam" id="PF00574">
    <property type="entry name" value="CLP_protease"/>
    <property type="match status" value="1"/>
</dbReference>
<reference evidence="8" key="1">
    <citation type="submission" date="2013-06" db="EMBL/GenBank/DDBJ databases">
        <authorList>
            <person name="Weng M.-L."/>
            <person name="Blazier J.C."/>
            <person name="Govindu M."/>
            <person name="Jansen R.K."/>
        </authorList>
    </citation>
    <scope>NUCLEOTIDE SEQUENCE</scope>
</reference>
<accession>V9P7Y4</accession>
<dbReference type="GO" id="GO:0004176">
    <property type="term" value="F:ATP-dependent peptidase activity"/>
    <property type="evidence" value="ECO:0007669"/>
    <property type="project" value="InterPro"/>
</dbReference>
<dbReference type="PRINTS" id="PR00127">
    <property type="entry name" value="CLPPROTEASEP"/>
</dbReference>
<dbReference type="PANTHER" id="PTHR10381">
    <property type="entry name" value="ATP-DEPENDENT CLP PROTEASE PROTEOLYTIC SUBUNIT"/>
    <property type="match status" value="1"/>
</dbReference>
<dbReference type="CDD" id="cd07017">
    <property type="entry name" value="S14_ClpP_2"/>
    <property type="match status" value="1"/>
</dbReference>
<evidence type="ECO:0000256" key="2">
    <source>
        <dbReference type="ARBA" id="ARBA00022640"/>
    </source>
</evidence>
<feature type="transmembrane region" description="Helical" evidence="7">
    <location>
        <begin position="32"/>
        <end position="53"/>
    </location>
</feature>
<gene>
    <name evidence="8" type="primary">clpP</name>
</gene>
<dbReference type="GO" id="GO:0004252">
    <property type="term" value="F:serine-type endopeptidase activity"/>
    <property type="evidence" value="ECO:0007669"/>
    <property type="project" value="InterPro"/>
</dbReference>
<protein>
    <recommendedName>
        <fullName evidence="6">ATP-dependent Clp protease proteolytic subunit</fullName>
    </recommendedName>
</protein>
<keyword evidence="7" id="KW-0812">Transmembrane</keyword>
<evidence type="ECO:0000256" key="6">
    <source>
        <dbReference type="RuleBase" id="RU003567"/>
    </source>
</evidence>
<evidence type="ECO:0000256" key="5">
    <source>
        <dbReference type="ARBA" id="ARBA00022825"/>
    </source>
</evidence>
<keyword evidence="7" id="KW-1133">Transmembrane helix</keyword>
<dbReference type="GO" id="GO:0006515">
    <property type="term" value="P:protein quality control for misfolded or incompletely synthesized proteins"/>
    <property type="evidence" value="ECO:0007669"/>
    <property type="project" value="TreeGrafter"/>
</dbReference>
<keyword evidence="7" id="KW-0472">Membrane</keyword>
<evidence type="ECO:0000313" key="8">
    <source>
        <dbReference type="EMBL" id="AGV02932.1"/>
    </source>
</evidence>
<proteinExistence type="inferred from homology"/>
<dbReference type="InterPro" id="IPR001907">
    <property type="entry name" value="ClpP"/>
</dbReference>
<dbReference type="GO" id="GO:0051117">
    <property type="term" value="F:ATPase binding"/>
    <property type="evidence" value="ECO:0007669"/>
    <property type="project" value="TreeGrafter"/>
</dbReference>
<keyword evidence="4" id="KW-0378">Hydrolase</keyword>
<dbReference type="PANTHER" id="PTHR10381:SF15">
    <property type="entry name" value="CHLOROPLASTIC ATP-DEPENDENT CLP PROTEASE PROTEOLYTIC SUBUNIT 1"/>
    <property type="match status" value="1"/>
</dbReference>
<dbReference type="SUPFAM" id="SSF52096">
    <property type="entry name" value="ClpP/crotonase"/>
    <property type="match status" value="1"/>
</dbReference>
<evidence type="ECO:0000256" key="7">
    <source>
        <dbReference type="SAM" id="Phobius"/>
    </source>
</evidence>
<evidence type="ECO:0000256" key="1">
    <source>
        <dbReference type="ARBA" id="ARBA00007039"/>
    </source>
</evidence>
<dbReference type="InterPro" id="IPR023562">
    <property type="entry name" value="ClpP/TepA"/>
</dbReference>
<dbReference type="InterPro" id="IPR029045">
    <property type="entry name" value="ClpP/crotonase-like_dom_sf"/>
</dbReference>
<keyword evidence="8" id="KW-0150">Chloroplast</keyword>
<reference evidence="8" key="2">
    <citation type="journal article" date="2014" name="Mol. Biol. Evol.">
        <title>Reconstruction of the Ancestral Plastid Genome in Geraniaceae Reveals a Correlation between Genome Rearrangements, Repeats, and Nucleotide Substitution Rates.</title>
        <authorList>
            <person name="Weng M.L."/>
            <person name="Blazier J.C."/>
            <person name="Govindu M."/>
            <person name="Jansen R.K."/>
        </authorList>
    </citation>
    <scope>NUCLEOTIDE SEQUENCE</scope>
</reference>
<name>V9P7Y4_9ROSI</name>
<keyword evidence="2 8" id="KW-0934">Plastid</keyword>
<dbReference type="GeneID" id="18129590"/>
<dbReference type="RefSeq" id="YP_008994504.1">
    <property type="nucleotide sequence ID" value="NC_023260.1"/>
</dbReference>